<dbReference type="EMBL" id="JAEMOS010000014">
    <property type="protein sequence ID" value="MBJ7266360.1"/>
    <property type="molecule type" value="Genomic_DNA"/>
</dbReference>
<dbReference type="Proteomes" id="UP000655994">
    <property type="component" value="Unassembled WGS sequence"/>
</dbReference>
<dbReference type="RefSeq" id="WP_199494077.1">
    <property type="nucleotide sequence ID" value="NZ_JAEMOP010000009.1"/>
</dbReference>
<keyword evidence="4" id="KW-1185">Reference proteome</keyword>
<evidence type="ECO:0000313" key="4">
    <source>
        <dbReference type="Proteomes" id="UP000655994"/>
    </source>
</evidence>
<name>A0A8I1GDR0_9GAMM</name>
<comment type="caution">
    <text evidence="2">The sequence shown here is derived from an EMBL/GenBank/DDBJ whole genome shotgun (WGS) entry which is preliminary data.</text>
</comment>
<dbReference type="AlphaFoldDB" id="A0A8I1GDR0"/>
<protein>
    <submittedName>
        <fullName evidence="2">Uncharacterized protein</fullName>
    </submittedName>
</protein>
<proteinExistence type="predicted"/>
<gene>
    <name evidence="1" type="ORF">JHC10_05300</name>
    <name evidence="2" type="ORF">JHC11_13050</name>
</gene>
<dbReference type="EMBL" id="JAEMOP010000009">
    <property type="protein sequence ID" value="MBJ7316917.1"/>
    <property type="molecule type" value="Genomic_DNA"/>
</dbReference>
<evidence type="ECO:0000313" key="1">
    <source>
        <dbReference type="EMBL" id="MBJ7266360.1"/>
    </source>
</evidence>
<evidence type="ECO:0000313" key="2">
    <source>
        <dbReference type="EMBL" id="MBJ7316917.1"/>
    </source>
</evidence>
<dbReference type="Proteomes" id="UP000621390">
    <property type="component" value="Unassembled WGS sequence"/>
</dbReference>
<reference evidence="2 4" key="1">
    <citation type="submission" date="2020-09" db="EMBL/GenBank/DDBJ databases">
        <title>Draft Genomes of Bacterial Isolates from North Pond Shallow Sediments.</title>
        <authorList>
            <person name="Kiel Reese B."/>
            <person name="Mullis M."/>
            <person name="Weisend R.E."/>
        </authorList>
    </citation>
    <scope>NUCLEOTIDE SEQUENCE</scope>
    <source>
        <strain evidence="2">KJE-2</strain>
        <strain evidence="1 4">KJE-3</strain>
    </source>
</reference>
<evidence type="ECO:0000313" key="3">
    <source>
        <dbReference type="Proteomes" id="UP000621390"/>
    </source>
</evidence>
<organism evidence="2 3">
    <name type="scientific">Idiomarina abyssalis</name>
    <dbReference type="NCBI Taxonomy" id="86102"/>
    <lineage>
        <taxon>Bacteria</taxon>
        <taxon>Pseudomonadati</taxon>
        <taxon>Pseudomonadota</taxon>
        <taxon>Gammaproteobacteria</taxon>
        <taxon>Alteromonadales</taxon>
        <taxon>Idiomarinaceae</taxon>
        <taxon>Idiomarina</taxon>
    </lineage>
</organism>
<sequence length="69" mass="7816">MAKKASTQELRADLTFQLGMPEDLDWDYFVETAIRAKLASDEEGVNKPWQEEGRTVEEITEDAISLQGI</sequence>
<accession>A0A8I1GDR0</accession>